<keyword evidence="2" id="KW-1185">Reference proteome</keyword>
<dbReference type="Proteomes" id="UP000050761">
    <property type="component" value="Unassembled WGS sequence"/>
</dbReference>
<gene>
    <name evidence="1" type="ORF">HPBE_LOCUS5387</name>
</gene>
<dbReference type="OrthoDB" id="5870213at2759"/>
<dbReference type="PANTHER" id="PTHR33198:SF19">
    <property type="entry name" value="CCHC-TYPE DOMAIN-CONTAINING PROTEIN"/>
    <property type="match status" value="1"/>
</dbReference>
<accession>A0A3P8AXE1</accession>
<reference evidence="1 2" key="1">
    <citation type="submission" date="2018-11" db="EMBL/GenBank/DDBJ databases">
        <authorList>
            <consortium name="Pathogen Informatics"/>
        </authorList>
    </citation>
    <scope>NUCLEOTIDE SEQUENCE [LARGE SCALE GENOMIC DNA]</scope>
</reference>
<dbReference type="EMBL" id="UZAH01025460">
    <property type="protein sequence ID" value="VDO64362.1"/>
    <property type="molecule type" value="Genomic_DNA"/>
</dbReference>
<evidence type="ECO:0000313" key="1">
    <source>
        <dbReference type="EMBL" id="VDO64362.1"/>
    </source>
</evidence>
<reference evidence="3" key="2">
    <citation type="submission" date="2019-09" db="UniProtKB">
        <authorList>
            <consortium name="WormBaseParasite"/>
        </authorList>
    </citation>
    <scope>IDENTIFICATION</scope>
</reference>
<organism evidence="2 3">
    <name type="scientific">Heligmosomoides polygyrus</name>
    <name type="common">Parasitic roundworm</name>
    <dbReference type="NCBI Taxonomy" id="6339"/>
    <lineage>
        <taxon>Eukaryota</taxon>
        <taxon>Metazoa</taxon>
        <taxon>Ecdysozoa</taxon>
        <taxon>Nematoda</taxon>
        <taxon>Chromadorea</taxon>
        <taxon>Rhabditida</taxon>
        <taxon>Rhabditina</taxon>
        <taxon>Rhabditomorpha</taxon>
        <taxon>Strongyloidea</taxon>
        <taxon>Heligmosomidae</taxon>
        <taxon>Heligmosomoides</taxon>
    </lineage>
</organism>
<accession>A0A183FFQ7</accession>
<sequence length="220" mass="24772">MFTDFLTLRKVVDEADKRLIFHREVGANNYELLESLLQGKELEATTLHELKETMEKHYQPKKLLLAERFEMMTRTKKVGQTLQDFFAEVQRAANECAFEKVTDVRDTMATMVFTGGLTSVNTRKRLLEKEDLTSKEALKIAEAFECVGLNAPHLKEGPARMGVSEVWPKKPTSGKNFPRVNNRERMKPGALKAAKGEPDKAVGGLKNQSIVCRACGQRGT</sequence>
<name>A0A183FFQ7_HELPZ</name>
<dbReference type="PANTHER" id="PTHR33198">
    <property type="entry name" value="ANK_REP_REGION DOMAIN-CONTAINING PROTEIN-RELATED"/>
    <property type="match status" value="1"/>
</dbReference>
<evidence type="ECO:0000313" key="2">
    <source>
        <dbReference type="Proteomes" id="UP000050761"/>
    </source>
</evidence>
<dbReference type="WBParaSite" id="HPBE_0000538601-mRNA-1">
    <property type="protein sequence ID" value="HPBE_0000538601-mRNA-1"/>
    <property type="gene ID" value="HPBE_0000538601"/>
</dbReference>
<dbReference type="AlphaFoldDB" id="A0A183FFQ7"/>
<evidence type="ECO:0000313" key="3">
    <source>
        <dbReference type="WBParaSite" id="HPBE_0000538601-mRNA-1"/>
    </source>
</evidence>
<protein>
    <submittedName>
        <fullName evidence="3">Retrotrans_gag domain-containing protein</fullName>
    </submittedName>
</protein>
<proteinExistence type="predicted"/>